<reference evidence="3 4" key="1">
    <citation type="submission" date="2016-05" db="EMBL/GenBank/DDBJ databases">
        <authorList>
            <person name="Lavstsen T."/>
            <person name="Jespersen J.S."/>
        </authorList>
    </citation>
    <scope>NUCLEOTIDE SEQUENCE [LARGE SCALE GENOMIC DNA]</scope>
    <source>
        <strain evidence="3 4">SM-5815</strain>
    </source>
</reference>
<sequence length="775" mass="85001">MADQPIAALETGIAAAADPDPARAKQLSRMQADVKRWMARFEEAREFDKDARQQYVKDRRQARGDSGFLVDANLIGTYIDIQEAFLYARNPDFDVSPGPAHRMPTPEQLRDIIESDEQVMARIQQQAEQDAMEVGQKIAVQQTAMGVPPEQAFEQGQQAQESYLATGVVEKLVADEVLKLRKQYAKRSREMKQFAETLEAVGTQMWKDAHLKRRGRPWVRSSLTIGPGVLKASWQQRTEISPETQTAINDLQQNIARAKALQKELEDGTAGYGARAWDTVKGVFGNNEEAKIADLERQLAAIQNGAERVVARGYAIDNVAGENFQVAPGFTIANHVDAPWNAEISYPSYEDALAEHGPYLAQFDKDGNAENILRKAARYAPRKPCMGKNESVGLTGNAATAEEADAYTTNTDGGANGCYVRRIEIWDAESNTVLTAITGVPFWVKPAFNPPATTRFYPYFVICTSEVDGQRHPQSLVSRSTKLMDEYNRIGSAETEHRRRIKPKTAFHAGAMEAEEATKLAKADTGEMVPLNVTQPNADLRTLLVPITYPPMDPAVYDRTRILAELERIWGVQEALTGSINTAKTATEADIQQQGFQARSSSRRDNMESVLSELAEYTCQIARVYLTDEDVRFIAGPTAFWPPYMGPDDLAEFVRIEIRAGSSGKPNTAMERQSWANLLPLLQTGITQIGQLRGASPDAIADSLEQLMRLTAERSGERFDIDQLIPQNDGTQPALPAQGVPGSAPPPQGGNGGQQPPVPPAPPGGSPAADPLAAA</sequence>
<dbReference type="RefSeq" id="WP_111113508.1">
    <property type="nucleotide sequence ID" value="NZ_LXXM01000217.1"/>
</dbReference>
<feature type="compositionally biased region" description="Pro residues" evidence="2">
    <location>
        <begin position="756"/>
        <end position="765"/>
    </location>
</feature>
<dbReference type="Proteomes" id="UP000249614">
    <property type="component" value="Unassembled WGS sequence"/>
</dbReference>
<protein>
    <submittedName>
        <fullName evidence="3">Uncharacterized protein</fullName>
    </submittedName>
</protein>
<evidence type="ECO:0000256" key="1">
    <source>
        <dbReference type="SAM" id="Coils"/>
    </source>
</evidence>
<name>A0A2W6HXG0_STEMA</name>
<feature type="region of interest" description="Disordered" evidence="2">
    <location>
        <begin position="724"/>
        <end position="775"/>
    </location>
</feature>
<keyword evidence="1" id="KW-0175">Coiled coil</keyword>
<evidence type="ECO:0000313" key="4">
    <source>
        <dbReference type="Proteomes" id="UP000249614"/>
    </source>
</evidence>
<gene>
    <name evidence="3" type="ORF">A7X83_15675</name>
</gene>
<evidence type="ECO:0000313" key="3">
    <source>
        <dbReference type="EMBL" id="PZS88157.1"/>
    </source>
</evidence>
<comment type="caution">
    <text evidence="3">The sequence shown here is derived from an EMBL/GenBank/DDBJ whole genome shotgun (WGS) entry which is preliminary data.</text>
</comment>
<dbReference type="AlphaFoldDB" id="A0A2W6HXG0"/>
<proteinExistence type="predicted"/>
<organism evidence="3 4">
    <name type="scientific">Stenotrophomonas maltophilia</name>
    <name type="common">Pseudomonas maltophilia</name>
    <name type="synonym">Xanthomonas maltophilia</name>
    <dbReference type="NCBI Taxonomy" id="40324"/>
    <lineage>
        <taxon>Bacteria</taxon>
        <taxon>Pseudomonadati</taxon>
        <taxon>Pseudomonadota</taxon>
        <taxon>Gammaproteobacteria</taxon>
        <taxon>Lysobacterales</taxon>
        <taxon>Lysobacteraceae</taxon>
        <taxon>Stenotrophomonas</taxon>
        <taxon>Stenotrophomonas maltophilia group</taxon>
    </lineage>
</organism>
<evidence type="ECO:0000256" key="2">
    <source>
        <dbReference type="SAM" id="MobiDB-lite"/>
    </source>
</evidence>
<feature type="compositionally biased region" description="Low complexity" evidence="2">
    <location>
        <begin position="766"/>
        <end position="775"/>
    </location>
</feature>
<accession>A0A2W6HXG0</accession>
<feature type="coiled-coil region" evidence="1">
    <location>
        <begin position="248"/>
        <end position="312"/>
    </location>
</feature>
<dbReference type="EMBL" id="LXXM01000217">
    <property type="protein sequence ID" value="PZS88157.1"/>
    <property type="molecule type" value="Genomic_DNA"/>
</dbReference>